<evidence type="ECO:0000256" key="1">
    <source>
        <dbReference type="SAM" id="Phobius"/>
    </source>
</evidence>
<dbReference type="Proteomes" id="UP000663828">
    <property type="component" value="Unassembled WGS sequence"/>
</dbReference>
<keyword evidence="1" id="KW-1133">Transmembrane helix</keyword>
<feature type="transmembrane region" description="Helical" evidence="1">
    <location>
        <begin position="370"/>
        <end position="399"/>
    </location>
</feature>
<evidence type="ECO:0000313" key="5">
    <source>
        <dbReference type="Proteomes" id="UP000663852"/>
    </source>
</evidence>
<dbReference type="EMBL" id="CAJNOR010003690">
    <property type="protein sequence ID" value="CAF1438589.1"/>
    <property type="molecule type" value="Genomic_DNA"/>
</dbReference>
<sequence length="1261" mass="145698">MEFIRKLASYIKNFNIFPSIPPSNDEQKLRNQRISTKLFILVFIVSLFILILYNSIITVTKTEIKETPTYKQYKELDSKYSTTLNCPCKKILIDYKEILYVNFTLHQVCSSSFVTPQWIEHFFYRPIYTAQNSDDFRNIGKHLFEALTAFCDLTNRTILNSLQEFYSNQYVSATMTSLQLFLSQIRTFINQFKSMTTNTFLLSLDQILSLVQSNALISAKHTNYLLVYNSIQQIVANTVSYLNCTCDVSSTCTTLTSISKHPNPHPIFIVPGIRRGCYLVEALLQSTLECFYNQTCLNIIQYHLNYSSSSINITILDSSLPSKYSVNSTMKQMIDNLMIEQWIYNDRHENYYSQCAPIECIYSYEAKNNLLYIVTTLFGLIGGLVTALKIIIPTIVNFVMSRIRRRGRQERTPKSRIDMNQRTHPLILFKKYVNTLNLFPSIPPSNDEQKLRNQRISTKLFILVFIVSLFILILYNSIITITKTEIKETPTYKQYKELDSKYSTTLNCPCKKILIDYNEILYVNFTLHQVCSSFFVTQEWINYLSLSRGSENMVNQDFRMLGPLAFQALKSLCELASRTIFNGLIHFYSNQYFSAGVTSRELFQTHIETFIEEFKSTTTKNFLLSFDIALSMIHTNALLSARLTNYRLVGKTSPGSGVDSISKSYLRCHCHLSATCIERSTIYNMPNPAPMLFVPGFYRGCGVVEALLQSTLECFYNQTCLNRLHYFFNNRIKKNITALDATLPSNYSINSTIKHIINTLMIEKWNQFSKYDNYYSQCAPILCTYTYEAKNNLLYIVTTLFGLIGGLVTALKIIIPTIVNFVTSRIRRRGRQERTPESETNNDEQSLSILQKAINSIKTINLFPSIPPSNDEQELRNQRISTKLFILVFIVSLFILILYNSIITITKTEIKETPTYKQYKELDSKYSTTLNCPCKRILIDYKEILYVNFTLHQVCSSFFVTQDWFKYIGVHDGSGHVAHQDFRLFGTLIFQGLKASCELSNQAISSSLLQFYSNQYVSASMTSLKLFSLQIKTFIDQVKSITTNHFLISFDLIRRIIQSNDIFSGRLTNYEFRKQLFNGALTALPDSYNSCRCHTTPTCTAEGFIYQYNSSKQLFTVPGIHRGCYIVEALLQSNLKCFYSQTCLDDIQFYLNHSSRINITTLDSSLPTNYAINSTIKQMINNLMIERWIYNDRHENYYNQCAPIECIYSYETRNNLVYILTALFGLVGGLITVLKIVIPRLVAFIRWITLKCKRRKINPMS</sequence>
<feature type="transmembrane region" description="Helical" evidence="1">
    <location>
        <begin position="38"/>
        <end position="56"/>
    </location>
</feature>
<dbReference type="Proteomes" id="UP000663852">
    <property type="component" value="Unassembled WGS sequence"/>
</dbReference>
<name>A0A815FII2_ADIRI</name>
<dbReference type="OrthoDB" id="10014739at2759"/>
<keyword evidence="1" id="KW-0812">Transmembrane</keyword>
<proteinExistence type="predicted"/>
<keyword evidence="4" id="KW-1185">Reference proteome</keyword>
<evidence type="ECO:0000313" key="4">
    <source>
        <dbReference type="Proteomes" id="UP000663828"/>
    </source>
</evidence>
<evidence type="ECO:0000313" key="3">
    <source>
        <dbReference type="EMBL" id="CAF1438589.1"/>
    </source>
</evidence>
<comment type="caution">
    <text evidence="2">The sequence shown here is derived from an EMBL/GenBank/DDBJ whole genome shotgun (WGS) entry which is preliminary data.</text>
</comment>
<gene>
    <name evidence="2" type="ORF">EDS130_LOCUS31819</name>
    <name evidence="3" type="ORF">XAT740_LOCUS36180</name>
</gene>
<evidence type="ECO:0000313" key="2">
    <source>
        <dbReference type="EMBL" id="CAF1323976.1"/>
    </source>
</evidence>
<protein>
    <submittedName>
        <fullName evidence="2">Uncharacterized protein</fullName>
    </submittedName>
</protein>
<feature type="transmembrane region" description="Helical" evidence="1">
    <location>
        <begin position="793"/>
        <end position="822"/>
    </location>
</feature>
<keyword evidence="1" id="KW-0472">Membrane</keyword>
<organism evidence="2 5">
    <name type="scientific">Adineta ricciae</name>
    <name type="common">Rotifer</name>
    <dbReference type="NCBI Taxonomy" id="249248"/>
    <lineage>
        <taxon>Eukaryota</taxon>
        <taxon>Metazoa</taxon>
        <taxon>Spiralia</taxon>
        <taxon>Gnathifera</taxon>
        <taxon>Rotifera</taxon>
        <taxon>Eurotatoria</taxon>
        <taxon>Bdelloidea</taxon>
        <taxon>Adinetida</taxon>
        <taxon>Adinetidae</taxon>
        <taxon>Adineta</taxon>
    </lineage>
</organism>
<feature type="transmembrane region" description="Helical" evidence="1">
    <location>
        <begin position="884"/>
        <end position="902"/>
    </location>
</feature>
<feature type="transmembrane region" description="Helical" evidence="1">
    <location>
        <begin position="1216"/>
        <end position="1238"/>
    </location>
</feature>
<dbReference type="AlphaFoldDB" id="A0A815FII2"/>
<dbReference type="EMBL" id="CAJNOJ010000237">
    <property type="protein sequence ID" value="CAF1323976.1"/>
    <property type="molecule type" value="Genomic_DNA"/>
</dbReference>
<accession>A0A815FII2</accession>
<feature type="transmembrane region" description="Helical" evidence="1">
    <location>
        <begin position="460"/>
        <end position="478"/>
    </location>
</feature>
<reference evidence="2" key="1">
    <citation type="submission" date="2021-02" db="EMBL/GenBank/DDBJ databases">
        <authorList>
            <person name="Nowell W R."/>
        </authorList>
    </citation>
    <scope>NUCLEOTIDE SEQUENCE</scope>
</reference>